<protein>
    <submittedName>
        <fullName evidence="2">Cell surface protein</fullName>
    </submittedName>
</protein>
<accession>A0A1X3DFD9</accession>
<dbReference type="STRING" id="194197.BWD09_02150"/>
<evidence type="ECO:0000313" key="2">
    <source>
        <dbReference type="EMBL" id="OSI18590.1"/>
    </source>
</evidence>
<name>A0A1X3DFD9_9NEIS</name>
<dbReference type="Pfam" id="PF25191">
    <property type="entry name" value="DUF7832"/>
    <property type="match status" value="1"/>
</dbReference>
<gene>
    <name evidence="2" type="ORF">BWD09_02150</name>
</gene>
<comment type="caution">
    <text evidence="2">The sequence shown here is derived from an EMBL/GenBank/DDBJ whole genome shotgun (WGS) entry which is preliminary data.</text>
</comment>
<sequence length="150" mass="16883">MYDHVQFHTDENYPAGLPPENAATHIGMYWAWAASQGLTNPVWQSAPETAADFAAMLEGGISGAEFLRRHMDGALTRDDFNDFGQRFTDFYYDDEEDGYGAFMEDYVRTMNTPALGSFYHVADNAENRAALEAVFQAAFEAWDASLRSKR</sequence>
<reference evidence="3" key="1">
    <citation type="submission" date="2017-01" db="EMBL/GenBank/DDBJ databases">
        <authorList>
            <person name="Wolfgang W.J."/>
            <person name="Cole J."/>
            <person name="Wroblewski D."/>
            <person name="Mcginnis J."/>
            <person name="Musser K.A."/>
        </authorList>
    </citation>
    <scope>NUCLEOTIDE SEQUENCE [LARGE SCALE GENOMIC DNA]</scope>
    <source>
        <strain evidence="3">DSM 19151</strain>
    </source>
</reference>
<dbReference type="AlphaFoldDB" id="A0A1X3DFD9"/>
<dbReference type="EMBL" id="MTBO01000002">
    <property type="protein sequence ID" value="OSI18590.1"/>
    <property type="molecule type" value="Genomic_DNA"/>
</dbReference>
<evidence type="ECO:0000259" key="1">
    <source>
        <dbReference type="Pfam" id="PF25191"/>
    </source>
</evidence>
<dbReference type="OrthoDB" id="4827574at2"/>
<dbReference type="RefSeq" id="WP_085365090.1">
    <property type="nucleotide sequence ID" value="NZ_CAUJPZ010000001.1"/>
</dbReference>
<dbReference type="Proteomes" id="UP000193118">
    <property type="component" value="Unassembled WGS sequence"/>
</dbReference>
<dbReference type="GeneID" id="94579833"/>
<organism evidence="2 3">
    <name type="scientific">Neisseria dentiae</name>
    <dbReference type="NCBI Taxonomy" id="194197"/>
    <lineage>
        <taxon>Bacteria</taxon>
        <taxon>Pseudomonadati</taxon>
        <taxon>Pseudomonadota</taxon>
        <taxon>Betaproteobacteria</taxon>
        <taxon>Neisseriales</taxon>
        <taxon>Neisseriaceae</taxon>
        <taxon>Neisseria</taxon>
    </lineage>
</organism>
<evidence type="ECO:0000313" key="3">
    <source>
        <dbReference type="Proteomes" id="UP000193118"/>
    </source>
</evidence>
<dbReference type="InterPro" id="IPR057154">
    <property type="entry name" value="DUF7832"/>
</dbReference>
<keyword evidence="3" id="KW-1185">Reference proteome</keyword>
<proteinExistence type="predicted"/>
<feature type="domain" description="DUF7832" evidence="1">
    <location>
        <begin position="2"/>
        <end position="121"/>
    </location>
</feature>